<dbReference type="SUPFAM" id="SSF50978">
    <property type="entry name" value="WD40 repeat-like"/>
    <property type="match status" value="1"/>
</dbReference>
<dbReference type="SUPFAM" id="SSF81383">
    <property type="entry name" value="F-box domain"/>
    <property type="match status" value="1"/>
</dbReference>
<dbReference type="InterPro" id="IPR036322">
    <property type="entry name" value="WD40_repeat_dom_sf"/>
</dbReference>
<evidence type="ECO:0000256" key="1">
    <source>
        <dbReference type="ARBA" id="ARBA00022574"/>
    </source>
</evidence>
<dbReference type="InterPro" id="IPR015943">
    <property type="entry name" value="WD40/YVTN_repeat-like_dom_sf"/>
</dbReference>
<protein>
    <submittedName>
        <fullName evidence="5">Guanine nucleotide-binding protein subunit beta-2-like 1</fullName>
    </submittedName>
</protein>
<feature type="compositionally biased region" description="Low complexity" evidence="4">
    <location>
        <begin position="238"/>
        <end position="250"/>
    </location>
</feature>
<dbReference type="EMBL" id="BRXU01000006">
    <property type="protein sequence ID" value="GLC52816.1"/>
    <property type="molecule type" value="Genomic_DNA"/>
</dbReference>
<dbReference type="Proteomes" id="UP001165080">
    <property type="component" value="Unassembled WGS sequence"/>
</dbReference>
<feature type="repeat" description="WD" evidence="3">
    <location>
        <begin position="174"/>
        <end position="194"/>
    </location>
</feature>
<evidence type="ECO:0000313" key="5">
    <source>
        <dbReference type="EMBL" id="GLC52816.1"/>
    </source>
</evidence>
<gene>
    <name evidence="5" type="primary">PLEST011411</name>
    <name evidence="5" type="ORF">PLESTB_000671700</name>
</gene>
<proteinExistence type="predicted"/>
<dbReference type="AlphaFoldDB" id="A0A9W6F235"/>
<evidence type="ECO:0000256" key="2">
    <source>
        <dbReference type="ARBA" id="ARBA00022737"/>
    </source>
</evidence>
<dbReference type="PANTHER" id="PTHR22847:SF637">
    <property type="entry name" value="WD REPEAT DOMAIN 5B"/>
    <property type="match status" value="1"/>
</dbReference>
<keyword evidence="6" id="KW-1185">Reference proteome</keyword>
<dbReference type="PANTHER" id="PTHR22847">
    <property type="entry name" value="WD40 REPEAT PROTEIN"/>
    <property type="match status" value="1"/>
</dbReference>
<dbReference type="InterPro" id="IPR001680">
    <property type="entry name" value="WD40_rpt"/>
</dbReference>
<evidence type="ECO:0000256" key="4">
    <source>
        <dbReference type="SAM" id="MobiDB-lite"/>
    </source>
</evidence>
<keyword evidence="1 3" id="KW-0853">WD repeat</keyword>
<comment type="caution">
    <text evidence="5">The sequence shown here is derived from an EMBL/GenBank/DDBJ whole genome shotgun (WGS) entry which is preliminary data.</text>
</comment>
<dbReference type="InterPro" id="IPR036047">
    <property type="entry name" value="F-box-like_dom_sf"/>
</dbReference>
<feature type="region of interest" description="Disordered" evidence="4">
    <location>
        <begin position="220"/>
        <end position="250"/>
    </location>
</feature>
<organism evidence="5 6">
    <name type="scientific">Pleodorina starrii</name>
    <dbReference type="NCBI Taxonomy" id="330485"/>
    <lineage>
        <taxon>Eukaryota</taxon>
        <taxon>Viridiplantae</taxon>
        <taxon>Chlorophyta</taxon>
        <taxon>core chlorophytes</taxon>
        <taxon>Chlorophyceae</taxon>
        <taxon>CS clade</taxon>
        <taxon>Chlamydomonadales</taxon>
        <taxon>Volvocaceae</taxon>
        <taxon>Pleodorina</taxon>
    </lineage>
</organism>
<feature type="region of interest" description="Disordered" evidence="4">
    <location>
        <begin position="464"/>
        <end position="514"/>
    </location>
</feature>
<dbReference type="GO" id="GO:1990234">
    <property type="term" value="C:transferase complex"/>
    <property type="evidence" value="ECO:0007669"/>
    <property type="project" value="UniProtKB-ARBA"/>
</dbReference>
<dbReference type="Pfam" id="PF00400">
    <property type="entry name" value="WD40"/>
    <property type="match status" value="2"/>
</dbReference>
<evidence type="ECO:0000256" key="3">
    <source>
        <dbReference type="PROSITE-ProRule" id="PRU00221"/>
    </source>
</evidence>
<feature type="region of interest" description="Disordered" evidence="4">
    <location>
        <begin position="532"/>
        <end position="586"/>
    </location>
</feature>
<evidence type="ECO:0000313" key="6">
    <source>
        <dbReference type="Proteomes" id="UP001165080"/>
    </source>
</evidence>
<dbReference type="SMART" id="SM00320">
    <property type="entry name" value="WD40"/>
    <property type="match status" value="6"/>
</dbReference>
<reference evidence="5 6" key="1">
    <citation type="journal article" date="2023" name="Commun. Biol.">
        <title>Reorganization of the ancestral sex-determining regions during the evolution of trioecy in Pleodorina starrii.</title>
        <authorList>
            <person name="Takahashi K."/>
            <person name="Suzuki S."/>
            <person name="Kawai-Toyooka H."/>
            <person name="Yamamoto K."/>
            <person name="Hamaji T."/>
            <person name="Ootsuki R."/>
            <person name="Yamaguchi H."/>
            <person name="Kawachi M."/>
            <person name="Higashiyama T."/>
            <person name="Nozaki H."/>
        </authorList>
    </citation>
    <scope>NUCLEOTIDE SEQUENCE [LARGE SCALE GENOMIC DNA]</scope>
    <source>
        <strain evidence="5 6">NIES-4479</strain>
    </source>
</reference>
<name>A0A9W6F235_9CHLO</name>
<dbReference type="PROSITE" id="PS50082">
    <property type="entry name" value="WD_REPEATS_2"/>
    <property type="match status" value="2"/>
</dbReference>
<keyword evidence="2" id="KW-0677">Repeat</keyword>
<feature type="compositionally biased region" description="Low complexity" evidence="4">
    <location>
        <begin position="481"/>
        <end position="499"/>
    </location>
</feature>
<feature type="compositionally biased region" description="Low complexity" evidence="4">
    <location>
        <begin position="569"/>
        <end position="583"/>
    </location>
</feature>
<sequence>MPKTPNFLPGMTSEDVKPWPALPKECLEAIVRRGGPQVAASLSSTCKSWWNDLADDVIWRSWHGLPLLRYHSWQSSYGVHVCSLRCWLAGAEQAPAVVVPQAHERWLTSLDLSPTHVLSGSLDANVKYWDRSRPGTWVHYLRGHTGPVSSVRLAYDSASGTSMASLSSYSRAYSGSRDGTLRCWDLRTGTCVRAYTLEGGRQWVNTVAVWRPQQQQHLQQLMMSRGSAAEGPPDDLQGPADGAGPQADAAAGGAAAAGGGLFGALGGGAHGAIGAASPWAVSSPSSSEPPAGGPMAVVCGTSIGQLCLYDVRQSVPAQRLLDLGNQQPAGPPPGAVYGVAVYGDALAAACASGSILVWDLRAGAVRHRLDEHGSACTCVAMYGDTLVAGDLEGKAYLWSAQQDGGGGGRRFRGALSPAAAARRHQQAAAAAAAGSGSGTRGAASAAVAAAGGGGAVAAARVPVGPRWPCWRPHRRRPGLYDTGYGQSSSGDSSSSSSGDSGDEAGDGGLRSRRRRGAGFDGAAAVAALEALADGRAPPPPPPPNGRRQAAAPSPLPRRGSPWLRDRPTAAAAGAAEGAAAAGGSRDGDLPRLRFVMRHTEWVRDVALVGPTLVLSCSKDGLVCLSRTDTMQVVAVWDVAAADAGAGAGDSSSLAPARGSGQVANQVHALAADEWGFVAGCQDASMRMWSFAPGGMLPERWAPPSGEGRGSAGLGNWLLSDMKAMSC</sequence>
<dbReference type="Gene3D" id="2.130.10.10">
    <property type="entry name" value="YVTN repeat-like/Quinoprotein amine dehydrogenase"/>
    <property type="match status" value="3"/>
</dbReference>
<accession>A0A9W6F235</accession>
<feature type="repeat" description="WD" evidence="3">
    <location>
        <begin position="100"/>
        <end position="130"/>
    </location>
</feature>